<sequence length="176" mass="20380">MELEQQRAKALFTQFRGSTILMHREGVYNEYKSYLASKEMELQWVQEMIDRFTRELSIRDWEVLSSLASIARDFKDVRVLTNVVSFASKHIKSADSLVKLKYAESIVDMLTSVKAVISQETLFESLKTTKIILDDIMLNPLILDPGHELKQFNLKDKKSLNLRANNSIEQLKSFMS</sequence>
<dbReference type="Proteomes" id="UP001304650">
    <property type="component" value="Chromosome"/>
</dbReference>
<protein>
    <submittedName>
        <fullName evidence="1">Uncharacterized protein</fullName>
    </submittedName>
</protein>
<dbReference type="RefSeq" id="WP_314805404.1">
    <property type="nucleotide sequence ID" value="NZ_CP130319.1"/>
</dbReference>
<dbReference type="AlphaFoldDB" id="A0AA96LRX7"/>
<gene>
    <name evidence="1" type="ORF">MJB10_12890</name>
</gene>
<evidence type="ECO:0000313" key="1">
    <source>
        <dbReference type="EMBL" id="WNR46935.1"/>
    </source>
</evidence>
<proteinExistence type="predicted"/>
<reference evidence="1" key="1">
    <citation type="submission" date="2022-02" db="EMBL/GenBank/DDBJ databases">
        <title>Paenibacillus sp. MBLB1832 Whole Genome Shotgun Sequencing.</title>
        <authorList>
            <person name="Hwang C.Y."/>
            <person name="Cho E.-S."/>
            <person name="Seo M.-J."/>
        </authorList>
    </citation>
    <scope>NUCLEOTIDE SEQUENCE</scope>
    <source>
        <strain evidence="1">MBLB1832</strain>
    </source>
</reference>
<dbReference type="EMBL" id="CP130319">
    <property type="protein sequence ID" value="WNR46935.1"/>
    <property type="molecule type" value="Genomic_DNA"/>
</dbReference>
<keyword evidence="2" id="KW-1185">Reference proteome</keyword>
<evidence type="ECO:0000313" key="2">
    <source>
        <dbReference type="Proteomes" id="UP001304650"/>
    </source>
</evidence>
<dbReference type="KEGG" id="proo:MJB10_12890"/>
<accession>A0AA96LRX7</accession>
<organism evidence="1 2">
    <name type="scientific">Paenibacillus roseopurpureus</name>
    <dbReference type="NCBI Taxonomy" id="2918901"/>
    <lineage>
        <taxon>Bacteria</taxon>
        <taxon>Bacillati</taxon>
        <taxon>Bacillota</taxon>
        <taxon>Bacilli</taxon>
        <taxon>Bacillales</taxon>
        <taxon>Paenibacillaceae</taxon>
        <taxon>Paenibacillus</taxon>
    </lineage>
</organism>
<name>A0AA96LRX7_9BACL</name>